<feature type="domain" description="MacB-like periplasmic core" evidence="8">
    <location>
        <begin position="20"/>
        <end position="252"/>
    </location>
</feature>
<evidence type="ECO:0000256" key="4">
    <source>
        <dbReference type="ARBA" id="ARBA00022989"/>
    </source>
</evidence>
<evidence type="ECO:0000256" key="5">
    <source>
        <dbReference type="ARBA" id="ARBA00023136"/>
    </source>
</evidence>
<evidence type="ECO:0008006" key="11">
    <source>
        <dbReference type="Google" id="ProtNLM"/>
    </source>
</evidence>
<accession>A0A1E5SZP6</accession>
<dbReference type="Proteomes" id="UP000095552">
    <property type="component" value="Unassembled WGS sequence"/>
</dbReference>
<keyword evidence="10" id="KW-1185">Reference proteome</keyword>
<evidence type="ECO:0000259" key="8">
    <source>
        <dbReference type="Pfam" id="PF12704"/>
    </source>
</evidence>
<dbReference type="GO" id="GO:0005886">
    <property type="term" value="C:plasma membrane"/>
    <property type="evidence" value="ECO:0007669"/>
    <property type="project" value="UniProtKB-SubCell"/>
</dbReference>
<protein>
    <recommendedName>
        <fullName evidence="11">ABC transporter permease</fullName>
    </recommendedName>
</protein>
<evidence type="ECO:0000256" key="6">
    <source>
        <dbReference type="SAM" id="Phobius"/>
    </source>
</evidence>
<dbReference type="Pfam" id="PF02687">
    <property type="entry name" value="FtsX"/>
    <property type="match status" value="2"/>
</dbReference>
<evidence type="ECO:0000256" key="2">
    <source>
        <dbReference type="ARBA" id="ARBA00022475"/>
    </source>
</evidence>
<evidence type="ECO:0000256" key="3">
    <source>
        <dbReference type="ARBA" id="ARBA00022692"/>
    </source>
</evidence>
<comment type="caution">
    <text evidence="9">The sequence shown here is derived from an EMBL/GenBank/DDBJ whole genome shotgun (WGS) entry which is preliminary data.</text>
</comment>
<evidence type="ECO:0000313" key="10">
    <source>
        <dbReference type="Proteomes" id="UP000095552"/>
    </source>
</evidence>
<feature type="transmembrane region" description="Helical" evidence="6">
    <location>
        <begin position="444"/>
        <end position="466"/>
    </location>
</feature>
<reference evidence="9 10" key="1">
    <citation type="submission" date="2016-08" db="EMBL/GenBank/DDBJ databases">
        <title>Draft genome of Fabibacter sp. strain SK-8.</title>
        <authorList>
            <person name="Wong S.-K."/>
            <person name="Hamasaki K."/>
            <person name="Yoshizawa S."/>
        </authorList>
    </citation>
    <scope>NUCLEOTIDE SEQUENCE [LARGE SCALE GENOMIC DNA]</scope>
    <source>
        <strain evidence="9 10">SK-8</strain>
    </source>
</reference>
<keyword evidence="2" id="KW-1003">Cell membrane</keyword>
<keyword evidence="3 6" id="KW-0812">Transmembrane</keyword>
<feature type="transmembrane region" description="Helical" evidence="6">
    <location>
        <begin position="398"/>
        <end position="423"/>
    </location>
</feature>
<feature type="transmembrane region" description="Helical" evidence="6">
    <location>
        <begin position="726"/>
        <end position="747"/>
    </location>
</feature>
<keyword evidence="4 6" id="KW-1133">Transmembrane helix</keyword>
<feature type="domain" description="ABC3 transporter permease C-terminal" evidence="7">
    <location>
        <begin position="685"/>
        <end position="795"/>
    </location>
</feature>
<dbReference type="STRING" id="1563681.BFP71_13700"/>
<feature type="transmembrane region" description="Helical" evidence="6">
    <location>
        <begin position="686"/>
        <end position="705"/>
    </location>
</feature>
<feature type="transmembrane region" description="Helical" evidence="6">
    <location>
        <begin position="21"/>
        <end position="41"/>
    </location>
</feature>
<dbReference type="InterPro" id="IPR003838">
    <property type="entry name" value="ABC3_permease_C"/>
</dbReference>
<dbReference type="EMBL" id="MDGQ01000005">
    <property type="protein sequence ID" value="OEK04517.1"/>
    <property type="molecule type" value="Genomic_DNA"/>
</dbReference>
<dbReference type="RefSeq" id="WP_069836022.1">
    <property type="nucleotide sequence ID" value="NZ_MDGQ01000005.1"/>
</dbReference>
<feature type="transmembrane region" description="Helical" evidence="6">
    <location>
        <begin position="767"/>
        <end position="785"/>
    </location>
</feature>
<feature type="transmembrane region" description="Helical" evidence="6">
    <location>
        <begin position="304"/>
        <end position="326"/>
    </location>
</feature>
<keyword evidence="5 6" id="KW-0472">Membrane</keyword>
<name>A0A1E5SZP6_9BACT</name>
<organism evidence="9 10">
    <name type="scientific">Roseivirga misakiensis</name>
    <dbReference type="NCBI Taxonomy" id="1563681"/>
    <lineage>
        <taxon>Bacteria</taxon>
        <taxon>Pseudomonadati</taxon>
        <taxon>Bacteroidota</taxon>
        <taxon>Cytophagia</taxon>
        <taxon>Cytophagales</taxon>
        <taxon>Roseivirgaceae</taxon>
        <taxon>Roseivirga</taxon>
    </lineage>
</organism>
<dbReference type="PANTHER" id="PTHR30572">
    <property type="entry name" value="MEMBRANE COMPONENT OF TRANSPORTER-RELATED"/>
    <property type="match status" value="1"/>
</dbReference>
<comment type="subcellular location">
    <subcellularLocation>
        <location evidence="1">Cell membrane</location>
        <topology evidence="1">Multi-pass membrane protein</topology>
    </subcellularLocation>
</comment>
<dbReference type="GO" id="GO:0022857">
    <property type="term" value="F:transmembrane transporter activity"/>
    <property type="evidence" value="ECO:0007669"/>
    <property type="project" value="TreeGrafter"/>
</dbReference>
<sequence>MFKNYFKAAFRIHVKNKLYSFINFIGLSVSLMMCFLVFLFVQDEFSYDNFHKSGDELFLFHAIKYKADNPQMEAGFWDVEPLKDVQKSYTTNLPFLNEIKSRVPEVENIILVEYSGIETLKSGKKSRETAHYVDADFFDHFSFDFIQGDGEVALDDQSSAVITTEFAMKHYGTTDVVGKDLVTNGEPNKIYIVTGVIDLPHNTMFNFNVVLRVENSYYYKEHADDWNYFAISAFFKLKDPSQIATVNTKVRDIWLERNNAETLDGQRKRLKLSADNPVQEYGLKNVSDVYLDPTIRYYKSSSPLYSYILIAISAVILIIASINYLSISIASSASRRVEIAVRKVVGANVSQLKFQFYIEAIALTLLSVIGGFTLMQGFLPKFNDFASKSLQPSVSENIMLLGYGLLFGLLISIIAGGYPAQVLSRFKVISGLKGQTSSRVSPALIKGMMIFQFTLCLVFISVTLVMQKQFKYINQKDLGFDKDQVVMVGGLWGKSHLVKQVLEKSSAVEHAGNSNGIFIGGSGFGITVLNGVEHRIRRVGVDEDFLQTLDIQFVDRQGFPAPKEGELVVGKNYVNETYFDLLEADTAMFKSMNSYIGGVVKDFHFESLQTAMYPISFDLRESSNLSSLFVKLKGGNVDQGIADVKAAYEEVVGEPLAEVRFMEDFLANRYKDSRRWQHIIQSSTTIGILIACIGLFGLTGINMSNRIKEISIRKVLGADFGEIAYLLNRQTLMLIIVSAIISIPIAYQLMSSWLDGFAYHVDISPELFMIAMLVLLFIALGTVLFHSIKSVRTNPAQVLRND</sequence>
<feature type="transmembrane region" description="Helical" evidence="6">
    <location>
        <begin position="356"/>
        <end position="378"/>
    </location>
</feature>
<evidence type="ECO:0000256" key="1">
    <source>
        <dbReference type="ARBA" id="ARBA00004651"/>
    </source>
</evidence>
<dbReference type="PANTHER" id="PTHR30572:SF18">
    <property type="entry name" value="ABC-TYPE MACROLIDE FAMILY EXPORT SYSTEM PERMEASE COMPONENT 2"/>
    <property type="match status" value="1"/>
</dbReference>
<evidence type="ECO:0000259" key="7">
    <source>
        <dbReference type="Pfam" id="PF02687"/>
    </source>
</evidence>
<dbReference type="InterPro" id="IPR050250">
    <property type="entry name" value="Macrolide_Exporter_MacB"/>
</dbReference>
<evidence type="ECO:0000313" key="9">
    <source>
        <dbReference type="EMBL" id="OEK04517.1"/>
    </source>
</evidence>
<feature type="domain" description="ABC3 transporter permease C-terminal" evidence="7">
    <location>
        <begin position="311"/>
        <end position="425"/>
    </location>
</feature>
<dbReference type="InterPro" id="IPR025857">
    <property type="entry name" value="MacB_PCD"/>
</dbReference>
<proteinExistence type="predicted"/>
<dbReference type="AlphaFoldDB" id="A0A1E5SZP6"/>
<gene>
    <name evidence="9" type="ORF">BFP71_13700</name>
</gene>
<dbReference type="Pfam" id="PF12704">
    <property type="entry name" value="MacB_PCD"/>
    <property type="match status" value="1"/>
</dbReference>